<comment type="caution">
    <text evidence="2">The sequence shown here is derived from an EMBL/GenBank/DDBJ whole genome shotgun (WGS) entry which is preliminary data.</text>
</comment>
<feature type="region of interest" description="Disordered" evidence="1">
    <location>
        <begin position="792"/>
        <end position="845"/>
    </location>
</feature>
<dbReference type="InterPro" id="IPR036770">
    <property type="entry name" value="Ankyrin_rpt-contain_sf"/>
</dbReference>
<dbReference type="VEuPathDB" id="AmoebaDB:NfTy_050730"/>
<dbReference type="GeneID" id="68108119"/>
<dbReference type="RefSeq" id="XP_044564461.1">
    <property type="nucleotide sequence ID" value="XM_044712924.1"/>
</dbReference>
<keyword evidence="3" id="KW-1185">Reference proteome</keyword>
<feature type="compositionally biased region" description="Low complexity" evidence="1">
    <location>
        <begin position="798"/>
        <end position="845"/>
    </location>
</feature>
<feature type="region of interest" description="Disordered" evidence="1">
    <location>
        <begin position="193"/>
        <end position="252"/>
    </location>
</feature>
<evidence type="ECO:0000256" key="1">
    <source>
        <dbReference type="SAM" id="MobiDB-lite"/>
    </source>
</evidence>
<feature type="compositionally biased region" description="Polar residues" evidence="1">
    <location>
        <begin position="241"/>
        <end position="252"/>
    </location>
</feature>
<dbReference type="Gene3D" id="1.25.40.20">
    <property type="entry name" value="Ankyrin repeat-containing domain"/>
    <property type="match status" value="2"/>
</dbReference>
<accession>A0A6A5C1I2</accession>
<dbReference type="VEuPathDB" id="AmoebaDB:FDP41_000901"/>
<dbReference type="AlphaFoldDB" id="A0A6A5C1I2"/>
<dbReference type="VEuPathDB" id="AmoebaDB:NF0110470"/>
<proteinExistence type="predicted"/>
<feature type="compositionally biased region" description="Polar residues" evidence="1">
    <location>
        <begin position="193"/>
        <end position="220"/>
    </location>
</feature>
<name>A0A6A5C1I2_NAEFO</name>
<feature type="compositionally biased region" description="Low complexity" evidence="1">
    <location>
        <begin position="148"/>
        <end position="158"/>
    </location>
</feature>
<dbReference type="EMBL" id="VFQX01000022">
    <property type="protein sequence ID" value="KAF0979748.1"/>
    <property type="molecule type" value="Genomic_DNA"/>
</dbReference>
<sequence length="883" mass="98596">MSHSNHNSTNDYMILSSPQTLFTKNSNLLKPTSSSSLLSVATSSSGGSLTSTSLPNHGSHHPHGQGLMGGLLSVSSCLTGTSVCSAPSEASSLSLVSSVDALEDSYLLPQQFLEDDFNGIDSKNICQCCSFQQAQHPSNVKESHSHVNNLENNGTNETLQEEDDEESHHEPHHDIQSWWKFEIFHIHQSLSPAVTNQTPGTTNSSSSIEDDNLNSPNLFTPSCSSPPISSSPLFMSPSPRGGNSQSSSPTIPSLMQVNENEHFLEALYLNRMSNAIQRKQKKLTLSLRRSNSSTTMNREFTHHEEEYSSNDDSIGPQIVTFVLSELKLDELVHSKLASTRTLLMHLAARHNRLDILEFLKSCCCDEKCERQSCLQSTCNSYSPQSPQVMISDSNHESNSIQNQHSHIQHSSSCLSRRIALWTSTDSNGCTPLFYACQGCSTCHAHDCCVFLLVQLQSLMQHANNLHNGSIVIHQADRFGNLPIAMAFKKRDWKMCDLLQLFGASLDANHGSFGESLLHTSVRDLDFSRVEYLSRHCQKSILKKNQKDENSLFACLKDYRVAQACSASSLAEYHKQAFSPFRTLVNKSAPKEIRCQFIQQLLENGNELFGRETFEKALVMKNQHGRNFFSEAVAFGDVLAIKTILNYFTLQYLVNVSSRHYEKSRENHRKLLDSLIFSKDRQGKNILHLSLEFAMKRMNKFNREDYQSWLENCNGKSPMEYIDFEISSNLECDKRWVNALDLLKCFEHKYVAARTLESIHGITTHANVIMTPKHKKGILSSLFISSQMSEEDTVQPRKLSASSRSNSGSLTLGSTNSSLTTNSTSSFMSGSSMSSDSSSQFSSSHRKASSLSSQLLIGSNQSPQCQHHGNVLKEFMRKLSMKKQ</sequence>
<protein>
    <submittedName>
        <fullName evidence="2">Uncharacterized protein</fullName>
    </submittedName>
</protein>
<gene>
    <name evidence="2" type="ORF">FDP41_000901</name>
</gene>
<evidence type="ECO:0000313" key="2">
    <source>
        <dbReference type="EMBL" id="KAF0979748.1"/>
    </source>
</evidence>
<dbReference type="Proteomes" id="UP000444721">
    <property type="component" value="Unassembled WGS sequence"/>
</dbReference>
<dbReference type="OrthoDB" id="10608614at2759"/>
<reference evidence="2 3" key="1">
    <citation type="journal article" date="2019" name="Sci. Rep.">
        <title>Nanopore sequencing improves the draft genome of the human pathogenic amoeba Naegleria fowleri.</title>
        <authorList>
            <person name="Liechti N."/>
            <person name="Schurch N."/>
            <person name="Bruggmann R."/>
            <person name="Wittwer M."/>
        </authorList>
    </citation>
    <scope>NUCLEOTIDE SEQUENCE [LARGE SCALE GENOMIC DNA]</scope>
    <source>
        <strain evidence="2 3">ATCC 30894</strain>
    </source>
</reference>
<evidence type="ECO:0000313" key="3">
    <source>
        <dbReference type="Proteomes" id="UP000444721"/>
    </source>
</evidence>
<feature type="compositionally biased region" description="Low complexity" evidence="1">
    <location>
        <begin position="221"/>
        <end position="239"/>
    </location>
</feature>
<feature type="region of interest" description="Disordered" evidence="1">
    <location>
        <begin position="139"/>
        <end position="172"/>
    </location>
</feature>
<dbReference type="SUPFAM" id="SSF48403">
    <property type="entry name" value="Ankyrin repeat"/>
    <property type="match status" value="1"/>
</dbReference>
<organism evidence="2 3">
    <name type="scientific">Naegleria fowleri</name>
    <name type="common">Brain eating amoeba</name>
    <dbReference type="NCBI Taxonomy" id="5763"/>
    <lineage>
        <taxon>Eukaryota</taxon>
        <taxon>Discoba</taxon>
        <taxon>Heterolobosea</taxon>
        <taxon>Tetramitia</taxon>
        <taxon>Eutetramitia</taxon>
        <taxon>Vahlkampfiidae</taxon>
        <taxon>Naegleria</taxon>
    </lineage>
</organism>